<comment type="caution">
    <text evidence="1">The sequence shown here is derived from an EMBL/GenBank/DDBJ whole genome shotgun (WGS) entry which is preliminary data.</text>
</comment>
<dbReference type="AlphaFoldDB" id="A0AAV3GY49"/>
<sequence length="41" mass="5073">MEFIIYFKRKRKGVDHLLCVCYNVSGYKNEKMQEEMVIWEN</sequence>
<accession>A0AAV3GY49</accession>
<proteinExistence type="predicted"/>
<name>A0AAV3GY49_ENTFC</name>
<dbReference type="Proteomes" id="UP000006402">
    <property type="component" value="Unassembled WGS sequence"/>
</dbReference>
<evidence type="ECO:0000313" key="2">
    <source>
        <dbReference type="Proteomes" id="UP000006402"/>
    </source>
</evidence>
<dbReference type="EMBL" id="AMAH01000059">
    <property type="protein sequence ID" value="EJX54410.1"/>
    <property type="molecule type" value="Genomic_DNA"/>
</dbReference>
<organism evidence="1 2">
    <name type="scientific">Enterococcus faecium R496</name>
    <dbReference type="NCBI Taxonomy" id="1134836"/>
    <lineage>
        <taxon>Bacteria</taxon>
        <taxon>Bacillati</taxon>
        <taxon>Bacillota</taxon>
        <taxon>Bacilli</taxon>
        <taxon>Lactobacillales</taxon>
        <taxon>Enterococcaceae</taxon>
        <taxon>Enterococcus</taxon>
    </lineage>
</organism>
<evidence type="ECO:0000313" key="1">
    <source>
        <dbReference type="EMBL" id="EJX54410.1"/>
    </source>
</evidence>
<reference evidence="1 2" key="1">
    <citation type="submission" date="2012-04" db="EMBL/GenBank/DDBJ databases">
        <authorList>
            <person name="Weinstock G."/>
            <person name="Sodergren E."/>
            <person name="Lobos E.A."/>
            <person name="Fulton L."/>
            <person name="Fulton R."/>
            <person name="Courtney L."/>
            <person name="Fronick C."/>
            <person name="O'Laughlin M."/>
            <person name="Godfrey J."/>
            <person name="Wilson R.M."/>
            <person name="Miner T."/>
            <person name="Farmer C."/>
            <person name="Delehaunty K."/>
            <person name="Cordes M."/>
            <person name="Minx P."/>
            <person name="Tomlinson C."/>
            <person name="Chen J."/>
            <person name="Wollam A."/>
            <person name="Pepin K.H."/>
            <person name="Bhonagiri V."/>
            <person name="Zhang X."/>
            <person name="Suruliraj S."/>
            <person name="Warren W."/>
            <person name="Mitreva M."/>
            <person name="Mardis E.R."/>
            <person name="Wilson R.K."/>
        </authorList>
    </citation>
    <scope>NUCLEOTIDE SEQUENCE [LARGE SCALE GENOMIC DNA]</scope>
    <source>
        <strain evidence="1 2">R496</strain>
    </source>
</reference>
<protein>
    <submittedName>
        <fullName evidence="1">Uncharacterized protein</fullName>
    </submittedName>
</protein>
<gene>
    <name evidence="1" type="ORF">HMPREF1378_00739</name>
</gene>